<evidence type="ECO:0000256" key="2">
    <source>
        <dbReference type="ARBA" id="ARBA00012438"/>
    </source>
</evidence>
<keyword evidence="9" id="KW-1185">Reference proteome</keyword>
<dbReference type="InterPro" id="IPR035965">
    <property type="entry name" value="PAS-like_dom_sf"/>
</dbReference>
<dbReference type="Pfam" id="PF02518">
    <property type="entry name" value="HATPase_c"/>
    <property type="match status" value="1"/>
</dbReference>
<dbReference type="Gene3D" id="3.30.450.20">
    <property type="entry name" value="PAS domain"/>
    <property type="match status" value="4"/>
</dbReference>
<feature type="domain" description="PAS" evidence="7">
    <location>
        <begin position="1"/>
        <end position="72"/>
    </location>
</feature>
<dbReference type="SUPFAM" id="SSF55874">
    <property type="entry name" value="ATPase domain of HSP90 chaperone/DNA topoisomerase II/histidine kinase"/>
    <property type="match status" value="1"/>
</dbReference>
<evidence type="ECO:0000313" key="8">
    <source>
        <dbReference type="EMBL" id="MBC2769223.1"/>
    </source>
</evidence>
<dbReference type="AlphaFoldDB" id="A0A842HLT6"/>
<dbReference type="SMART" id="SM00448">
    <property type="entry name" value="REC"/>
    <property type="match status" value="1"/>
</dbReference>
<dbReference type="SUPFAM" id="SSF52172">
    <property type="entry name" value="CheY-like"/>
    <property type="match status" value="1"/>
</dbReference>
<dbReference type="CDD" id="cd18161">
    <property type="entry name" value="REC_hyHK_blue-like"/>
    <property type="match status" value="1"/>
</dbReference>
<accession>A0A842HLT6</accession>
<name>A0A842HLT6_9BURK</name>
<feature type="modified residue" description="4-aspartylphosphate" evidence="4">
    <location>
        <position position="843"/>
    </location>
</feature>
<dbReference type="CDD" id="cd16919">
    <property type="entry name" value="HATPase_CckA-like"/>
    <property type="match status" value="1"/>
</dbReference>
<proteinExistence type="predicted"/>
<dbReference type="InterPro" id="IPR003594">
    <property type="entry name" value="HATPase_dom"/>
</dbReference>
<dbReference type="Gene3D" id="3.40.50.2300">
    <property type="match status" value="1"/>
</dbReference>
<dbReference type="SMART" id="SM00091">
    <property type="entry name" value="PAS"/>
    <property type="match status" value="4"/>
</dbReference>
<evidence type="ECO:0000313" key="9">
    <source>
        <dbReference type="Proteomes" id="UP000545386"/>
    </source>
</evidence>
<dbReference type="PROSITE" id="PS50110">
    <property type="entry name" value="RESPONSE_REGULATORY"/>
    <property type="match status" value="1"/>
</dbReference>
<comment type="catalytic activity">
    <reaction evidence="1">
        <text>ATP + protein L-histidine = ADP + protein N-phospho-L-histidine.</text>
        <dbReference type="EC" id="2.7.13.3"/>
    </reaction>
</comment>
<evidence type="ECO:0000256" key="4">
    <source>
        <dbReference type="PROSITE-ProRule" id="PRU00169"/>
    </source>
</evidence>
<dbReference type="PANTHER" id="PTHR43065:SF49">
    <property type="entry name" value="HISTIDINE KINASE"/>
    <property type="match status" value="1"/>
</dbReference>
<dbReference type="InterPro" id="IPR004358">
    <property type="entry name" value="Sig_transdc_His_kin-like_C"/>
</dbReference>
<evidence type="ECO:0000259" key="6">
    <source>
        <dbReference type="PROSITE" id="PS50110"/>
    </source>
</evidence>
<comment type="caution">
    <text evidence="8">The sequence shown here is derived from an EMBL/GenBank/DDBJ whole genome shotgun (WGS) entry which is preliminary data.</text>
</comment>
<dbReference type="InterPro" id="IPR001789">
    <property type="entry name" value="Sig_transdc_resp-reg_receiver"/>
</dbReference>
<dbReference type="InterPro" id="IPR005467">
    <property type="entry name" value="His_kinase_dom"/>
</dbReference>
<dbReference type="NCBIfam" id="TIGR00229">
    <property type="entry name" value="sensory_box"/>
    <property type="match status" value="1"/>
</dbReference>
<protein>
    <recommendedName>
        <fullName evidence="2">histidine kinase</fullName>
        <ecNumber evidence="2">2.7.13.3</ecNumber>
    </recommendedName>
</protein>
<dbReference type="Gene3D" id="1.10.287.130">
    <property type="match status" value="1"/>
</dbReference>
<evidence type="ECO:0000256" key="1">
    <source>
        <dbReference type="ARBA" id="ARBA00000085"/>
    </source>
</evidence>
<dbReference type="CDD" id="cd00082">
    <property type="entry name" value="HisKA"/>
    <property type="match status" value="1"/>
</dbReference>
<dbReference type="Gene3D" id="2.10.70.100">
    <property type="match status" value="1"/>
</dbReference>
<dbReference type="InterPro" id="IPR036890">
    <property type="entry name" value="HATPase_C_sf"/>
</dbReference>
<evidence type="ECO:0000259" key="5">
    <source>
        <dbReference type="PROSITE" id="PS50109"/>
    </source>
</evidence>
<dbReference type="PANTHER" id="PTHR43065">
    <property type="entry name" value="SENSOR HISTIDINE KINASE"/>
    <property type="match status" value="1"/>
</dbReference>
<organism evidence="8 9">
    <name type="scientific">Pusillimonas minor</name>
    <dbReference type="NCBI Taxonomy" id="2697024"/>
    <lineage>
        <taxon>Bacteria</taxon>
        <taxon>Pseudomonadati</taxon>
        <taxon>Pseudomonadota</taxon>
        <taxon>Betaproteobacteria</taxon>
        <taxon>Burkholderiales</taxon>
        <taxon>Alcaligenaceae</taxon>
        <taxon>Pusillimonas</taxon>
    </lineage>
</organism>
<dbReference type="PROSITE" id="PS50109">
    <property type="entry name" value="HIS_KIN"/>
    <property type="match status" value="1"/>
</dbReference>
<dbReference type="Gene3D" id="3.30.565.10">
    <property type="entry name" value="Histidine kinase-like ATPase, C-terminal domain"/>
    <property type="match status" value="1"/>
</dbReference>
<dbReference type="SUPFAM" id="SSF47384">
    <property type="entry name" value="Homodimeric domain of signal transducing histidine kinase"/>
    <property type="match status" value="1"/>
</dbReference>
<evidence type="ECO:0000259" key="7">
    <source>
        <dbReference type="PROSITE" id="PS50112"/>
    </source>
</evidence>
<feature type="domain" description="Histidine kinase" evidence="5">
    <location>
        <begin position="550"/>
        <end position="773"/>
    </location>
</feature>
<sequence>MPEEIGFFFENHPDPMLVYEPDSLRILAANRAASEVYGYTHEEFLNMTIAAIRPPEDVPRLLAMVKQVAGQRGTGNMWRHRTKAGKIIYADVLSQPLVYHGTQARLVVIRNVTANTHLQTFVEALPGKFMVIDANDLSIVSASDEYLAATMRKREEIKGRHLFEAFPADPNDTDLDGVTALQRSLTRVVESRHTDSMAVQRYPIPRPPELGGGFEERFWSTVNSPIFGYEGNVAYIVHRVEDVTEFVRLAESHNDGDMGAANAHLIESHNKQLATDILVRSRELKETNARLSEYEANLRMAQRLLGLGIWRLNIDTNEIVWSDNIYTMFGQTPAGFGHSVEAYTALIHPGDRSAFEAYVAEYMRNPLPMFELNHRIVRPDGKIIYIRGVAELTITPDGRLLNGVVQDITADVQARQQSLMLAQRLAQTLDSMSDAFYLLDKQWCFSYINAEGERLLRRNYDDLIGRNLWAAFPEAAESIIKTEYEKAIADDTAVEFSLYFAPLNTWFEINAYPSSEGLAVYFRDVTERREMAERLNQSQKMEAIGQLTGGIAHDFNNLLTVILGNAELLKESLDDQPSLRLFAEMSASAAERGAELTNRLLAFARRQALEPKVIDTNKLVSGIEGLLRRALNEDIDIELVRGGGVWPAEVDPSQLESAILNMAINARDAMPGGGKLTIETANARLDDAYAESHPDVKPGQYVMISVSDTGTGMPAEVIAKAFEPFYTTKPAGKGSGLGLSMVYGFVKQSGGHIKIYSEIGEGTTIRLYFPRANPTGIDDAFEPARAVVPGHEHILVVEDDDLVRTHVVTQLKGLGYRVTEAASGQVALDLIKRHNDIDLLFTDVVMPGGMNGRQLADQAMALRPQLKVLYTSGYTENAIVHHGRLDQGVHLLAKPYRRSDLAAKLRKALG</sequence>
<reference evidence="8 9" key="1">
    <citation type="submission" date="2020-08" db="EMBL/GenBank/DDBJ databases">
        <title>Paraeoetvoesia sp. YC-7-48 draft genome sequence.</title>
        <authorList>
            <person name="Yao L."/>
        </authorList>
    </citation>
    <scope>NUCLEOTIDE SEQUENCE [LARGE SCALE GENOMIC DNA]</scope>
    <source>
        <strain evidence="9">YC-7-48</strain>
    </source>
</reference>
<dbReference type="Pfam" id="PF08448">
    <property type="entry name" value="PAS_4"/>
    <property type="match status" value="2"/>
</dbReference>
<evidence type="ECO:0000256" key="3">
    <source>
        <dbReference type="ARBA" id="ARBA00022553"/>
    </source>
</evidence>
<gene>
    <name evidence="8" type="ORF">GTU67_04745</name>
</gene>
<dbReference type="CDD" id="cd00130">
    <property type="entry name" value="PAS"/>
    <property type="match status" value="3"/>
</dbReference>
<dbReference type="EC" id="2.7.13.3" evidence="2"/>
<dbReference type="InterPro" id="IPR003661">
    <property type="entry name" value="HisK_dim/P_dom"/>
</dbReference>
<dbReference type="GO" id="GO:0000155">
    <property type="term" value="F:phosphorelay sensor kinase activity"/>
    <property type="evidence" value="ECO:0007669"/>
    <property type="project" value="InterPro"/>
</dbReference>
<dbReference type="SMART" id="SM00387">
    <property type="entry name" value="HATPase_c"/>
    <property type="match status" value="1"/>
</dbReference>
<keyword evidence="3 4" id="KW-0597">Phosphoprotein</keyword>
<feature type="domain" description="Response regulatory" evidence="6">
    <location>
        <begin position="793"/>
        <end position="909"/>
    </location>
</feature>
<dbReference type="InterPro" id="IPR013655">
    <property type="entry name" value="PAS_fold_3"/>
</dbReference>
<dbReference type="PROSITE" id="PS50112">
    <property type="entry name" value="PAS"/>
    <property type="match status" value="2"/>
</dbReference>
<dbReference type="Proteomes" id="UP000545386">
    <property type="component" value="Unassembled WGS sequence"/>
</dbReference>
<dbReference type="PRINTS" id="PR00344">
    <property type="entry name" value="BCTRLSENSOR"/>
</dbReference>
<dbReference type="InterPro" id="IPR013656">
    <property type="entry name" value="PAS_4"/>
</dbReference>
<dbReference type="Pfam" id="PF00072">
    <property type="entry name" value="Response_reg"/>
    <property type="match status" value="1"/>
</dbReference>
<dbReference type="SMART" id="SM00388">
    <property type="entry name" value="HisKA"/>
    <property type="match status" value="1"/>
</dbReference>
<dbReference type="Pfam" id="PF00512">
    <property type="entry name" value="HisKA"/>
    <property type="match status" value="1"/>
</dbReference>
<dbReference type="EMBL" id="JACJUU010000002">
    <property type="protein sequence ID" value="MBC2769223.1"/>
    <property type="molecule type" value="Genomic_DNA"/>
</dbReference>
<dbReference type="InterPro" id="IPR011006">
    <property type="entry name" value="CheY-like_superfamily"/>
</dbReference>
<dbReference type="InterPro" id="IPR036097">
    <property type="entry name" value="HisK_dim/P_sf"/>
</dbReference>
<dbReference type="SUPFAM" id="SSF55785">
    <property type="entry name" value="PYP-like sensor domain (PAS domain)"/>
    <property type="match status" value="4"/>
</dbReference>
<dbReference type="RefSeq" id="WP_185778981.1">
    <property type="nucleotide sequence ID" value="NZ_JACJUU010000002.1"/>
</dbReference>
<dbReference type="Pfam" id="PF08447">
    <property type="entry name" value="PAS_3"/>
    <property type="match status" value="2"/>
</dbReference>
<dbReference type="InterPro" id="IPR000014">
    <property type="entry name" value="PAS"/>
</dbReference>
<feature type="domain" description="PAS" evidence="7">
    <location>
        <begin position="421"/>
        <end position="491"/>
    </location>
</feature>